<keyword evidence="2" id="KW-0784">Thiamine biosynthesis</keyword>
<accession>A0ABW2UXI4</accession>
<protein>
    <submittedName>
        <fullName evidence="4">Thiamine phosphate synthase</fullName>
    </submittedName>
</protein>
<dbReference type="InterPro" id="IPR013785">
    <property type="entry name" value="Aldolase_TIM"/>
</dbReference>
<gene>
    <name evidence="4" type="ORF">ACFQU8_08510</name>
</gene>
<dbReference type="Pfam" id="PF02581">
    <property type="entry name" value="TMP-TENI"/>
    <property type="match status" value="1"/>
</dbReference>
<dbReference type="SUPFAM" id="SSF51391">
    <property type="entry name" value="Thiamin phosphate synthase"/>
    <property type="match status" value="1"/>
</dbReference>
<dbReference type="PANTHER" id="PTHR20857">
    <property type="entry name" value="THIAMINE-PHOSPHATE PYROPHOSPHORYLASE"/>
    <property type="match status" value="1"/>
</dbReference>
<keyword evidence="5" id="KW-1185">Reference proteome</keyword>
<evidence type="ECO:0000313" key="4">
    <source>
        <dbReference type="EMBL" id="MFC7747276.1"/>
    </source>
</evidence>
<dbReference type="CDD" id="cd00564">
    <property type="entry name" value="TMP_TenI"/>
    <property type="match status" value="1"/>
</dbReference>
<organism evidence="4 5">
    <name type="scientific">Lentibacillus kimchii</name>
    <dbReference type="NCBI Taxonomy" id="1542911"/>
    <lineage>
        <taxon>Bacteria</taxon>
        <taxon>Bacillati</taxon>
        <taxon>Bacillota</taxon>
        <taxon>Bacilli</taxon>
        <taxon>Bacillales</taxon>
        <taxon>Bacillaceae</taxon>
        <taxon>Lentibacillus</taxon>
    </lineage>
</organism>
<feature type="domain" description="Thiamine phosphate synthase/TenI" evidence="3">
    <location>
        <begin position="13"/>
        <end position="180"/>
    </location>
</feature>
<sequence length="200" mass="21592">MSELHVISTGKQSLEELTSIIRDIHTYIDWLHLREKTWTSEQLKQAIDDLAEAGIPRSKVIVNTDADTAYEKMTGGVQLTYESMDAANARHLNIHWRIGCSVHSVQEAVKAEANGADYVLYGHVFASGSKPGMEPRGLENLRHAVRSASVPVIAIGGIAPENVHDVLDTGASGVAVLSGILLADNPVDAVQRYKKALTAG</sequence>
<evidence type="ECO:0000259" key="3">
    <source>
        <dbReference type="Pfam" id="PF02581"/>
    </source>
</evidence>
<evidence type="ECO:0000313" key="5">
    <source>
        <dbReference type="Proteomes" id="UP001596620"/>
    </source>
</evidence>
<dbReference type="Proteomes" id="UP001596620">
    <property type="component" value="Unassembled WGS sequence"/>
</dbReference>
<name>A0ABW2UXI4_9BACI</name>
<evidence type="ECO:0000256" key="1">
    <source>
        <dbReference type="ARBA" id="ARBA00004948"/>
    </source>
</evidence>
<evidence type="ECO:0000256" key="2">
    <source>
        <dbReference type="ARBA" id="ARBA00022977"/>
    </source>
</evidence>
<comment type="caution">
    <text evidence="4">The sequence shown here is derived from an EMBL/GenBank/DDBJ whole genome shotgun (WGS) entry which is preliminary data.</text>
</comment>
<dbReference type="Gene3D" id="3.20.20.70">
    <property type="entry name" value="Aldolase class I"/>
    <property type="match status" value="1"/>
</dbReference>
<reference evidence="5" key="1">
    <citation type="journal article" date="2019" name="Int. J. Syst. Evol. Microbiol.">
        <title>The Global Catalogue of Microorganisms (GCM) 10K type strain sequencing project: providing services to taxonomists for standard genome sequencing and annotation.</title>
        <authorList>
            <consortium name="The Broad Institute Genomics Platform"/>
            <consortium name="The Broad Institute Genome Sequencing Center for Infectious Disease"/>
            <person name="Wu L."/>
            <person name="Ma J."/>
        </authorList>
    </citation>
    <scope>NUCLEOTIDE SEQUENCE [LARGE SCALE GENOMIC DNA]</scope>
    <source>
        <strain evidence="5">JCM 30234</strain>
    </source>
</reference>
<proteinExistence type="predicted"/>
<dbReference type="InterPro" id="IPR036206">
    <property type="entry name" value="ThiamineP_synth_sf"/>
</dbReference>
<dbReference type="PANTHER" id="PTHR20857:SF22">
    <property type="entry name" value="THIAZOLE TAUTOMERASE"/>
    <property type="match status" value="1"/>
</dbReference>
<dbReference type="EMBL" id="JBHTGR010000017">
    <property type="protein sequence ID" value="MFC7747276.1"/>
    <property type="molecule type" value="Genomic_DNA"/>
</dbReference>
<dbReference type="RefSeq" id="WP_382358794.1">
    <property type="nucleotide sequence ID" value="NZ_JBHTGR010000017.1"/>
</dbReference>
<dbReference type="InterPro" id="IPR022998">
    <property type="entry name" value="ThiamineP_synth_TenI"/>
</dbReference>
<comment type="pathway">
    <text evidence="1">Cofactor biosynthesis; thiamine diphosphate biosynthesis.</text>
</comment>